<feature type="transmembrane region" description="Helical" evidence="2">
    <location>
        <begin position="20"/>
        <end position="45"/>
    </location>
</feature>
<dbReference type="EMBL" id="MU858093">
    <property type="protein sequence ID" value="KAK4214443.1"/>
    <property type="molecule type" value="Genomic_DNA"/>
</dbReference>
<evidence type="ECO:0000256" key="2">
    <source>
        <dbReference type="SAM" id="Phobius"/>
    </source>
</evidence>
<feature type="transmembrane region" description="Helical" evidence="2">
    <location>
        <begin position="126"/>
        <end position="147"/>
    </location>
</feature>
<protein>
    <recommendedName>
        <fullName evidence="3">DUF7598 domain-containing protein</fullName>
    </recommendedName>
</protein>
<evidence type="ECO:0000259" key="3">
    <source>
        <dbReference type="Pfam" id="PF24535"/>
    </source>
</evidence>
<feature type="transmembrane region" description="Helical" evidence="2">
    <location>
        <begin position="57"/>
        <end position="82"/>
    </location>
</feature>
<comment type="caution">
    <text evidence="4">The sequence shown here is derived from an EMBL/GenBank/DDBJ whole genome shotgun (WGS) entry which is preliminary data.</text>
</comment>
<reference evidence="4" key="2">
    <citation type="submission" date="2023-05" db="EMBL/GenBank/DDBJ databases">
        <authorList>
            <consortium name="Lawrence Berkeley National Laboratory"/>
            <person name="Steindorff A."/>
            <person name="Hensen N."/>
            <person name="Bonometti L."/>
            <person name="Westerberg I."/>
            <person name="Brannstrom I.O."/>
            <person name="Guillou S."/>
            <person name="Cros-Aarteil S."/>
            <person name="Calhoun S."/>
            <person name="Haridas S."/>
            <person name="Kuo A."/>
            <person name="Mondo S."/>
            <person name="Pangilinan J."/>
            <person name="Riley R."/>
            <person name="Labutti K."/>
            <person name="Andreopoulos B."/>
            <person name="Lipzen A."/>
            <person name="Chen C."/>
            <person name="Yanf M."/>
            <person name="Daum C."/>
            <person name="Ng V."/>
            <person name="Clum A."/>
            <person name="Ohm R."/>
            <person name="Martin F."/>
            <person name="Silar P."/>
            <person name="Natvig D."/>
            <person name="Lalanne C."/>
            <person name="Gautier V."/>
            <person name="Ament-Velasquez S.L."/>
            <person name="Kruys A."/>
            <person name="Hutchinson M.I."/>
            <person name="Powell A.J."/>
            <person name="Barry K."/>
            <person name="Miller A.N."/>
            <person name="Grigoriev I.V."/>
            <person name="Debuchy R."/>
            <person name="Gladieux P."/>
            <person name="Thoren M.H."/>
            <person name="Johannesson H."/>
        </authorList>
    </citation>
    <scope>NUCLEOTIDE SEQUENCE</scope>
    <source>
        <strain evidence="4">PSN293</strain>
    </source>
</reference>
<feature type="region of interest" description="Disordered" evidence="1">
    <location>
        <begin position="225"/>
        <end position="284"/>
    </location>
</feature>
<dbReference type="Pfam" id="PF24535">
    <property type="entry name" value="DUF7598"/>
    <property type="match status" value="1"/>
</dbReference>
<organism evidence="4 5">
    <name type="scientific">Rhypophila decipiens</name>
    <dbReference type="NCBI Taxonomy" id="261697"/>
    <lineage>
        <taxon>Eukaryota</taxon>
        <taxon>Fungi</taxon>
        <taxon>Dikarya</taxon>
        <taxon>Ascomycota</taxon>
        <taxon>Pezizomycotina</taxon>
        <taxon>Sordariomycetes</taxon>
        <taxon>Sordariomycetidae</taxon>
        <taxon>Sordariales</taxon>
        <taxon>Naviculisporaceae</taxon>
        <taxon>Rhypophila</taxon>
    </lineage>
</organism>
<keyword evidence="2" id="KW-0472">Membrane</keyword>
<feature type="domain" description="DUF7598" evidence="3">
    <location>
        <begin position="17"/>
        <end position="151"/>
    </location>
</feature>
<evidence type="ECO:0000256" key="1">
    <source>
        <dbReference type="SAM" id="MobiDB-lite"/>
    </source>
</evidence>
<sequence length="284" mass="31603">MVKMFKLGENSKVRGSGHLLLNAFRAFNIIGLGLVMVACWAMIVLSGLSGNFFFFDAISHFFIFAIAVFLVISELGLFKPYFRRNWPVLGPDHSLAWLGAAMFLIGCSILGDLVKPAYSLNTLGLAMWRLVLSAGILSTTFGVFNIVSSAIFRGEGLTARAIRSDGNMAKPIQKDVYDGFSSYSGRDDYSHRSNTVAQQQEDEPSRFKRFTRLVDPKNFRKSKPVISKPFNPVLSQHGDIERGEPDNFPDRGSPINPQIQRPPTALHPAYTGGSRYSEAHMDRF</sequence>
<evidence type="ECO:0000313" key="5">
    <source>
        <dbReference type="Proteomes" id="UP001301769"/>
    </source>
</evidence>
<keyword evidence="2" id="KW-0812">Transmembrane</keyword>
<keyword evidence="2" id="KW-1133">Transmembrane helix</keyword>
<gene>
    <name evidence="4" type="ORF">QBC37DRAFT_149505</name>
</gene>
<keyword evidence="5" id="KW-1185">Reference proteome</keyword>
<feature type="compositionally biased region" description="Basic and acidic residues" evidence="1">
    <location>
        <begin position="238"/>
        <end position="249"/>
    </location>
</feature>
<feature type="transmembrane region" description="Helical" evidence="2">
    <location>
        <begin position="94"/>
        <end position="114"/>
    </location>
</feature>
<dbReference type="Proteomes" id="UP001301769">
    <property type="component" value="Unassembled WGS sequence"/>
</dbReference>
<dbReference type="AlphaFoldDB" id="A0AAN6Y867"/>
<proteinExistence type="predicted"/>
<evidence type="ECO:0000313" key="4">
    <source>
        <dbReference type="EMBL" id="KAK4214443.1"/>
    </source>
</evidence>
<dbReference type="InterPro" id="IPR056019">
    <property type="entry name" value="DUF7598"/>
</dbReference>
<name>A0AAN6Y867_9PEZI</name>
<accession>A0AAN6Y867</accession>
<reference evidence="4" key="1">
    <citation type="journal article" date="2023" name="Mol. Phylogenet. Evol.">
        <title>Genome-scale phylogeny and comparative genomics of the fungal order Sordariales.</title>
        <authorList>
            <person name="Hensen N."/>
            <person name="Bonometti L."/>
            <person name="Westerberg I."/>
            <person name="Brannstrom I.O."/>
            <person name="Guillou S."/>
            <person name="Cros-Aarteil S."/>
            <person name="Calhoun S."/>
            <person name="Haridas S."/>
            <person name="Kuo A."/>
            <person name="Mondo S."/>
            <person name="Pangilinan J."/>
            <person name="Riley R."/>
            <person name="LaButti K."/>
            <person name="Andreopoulos B."/>
            <person name="Lipzen A."/>
            <person name="Chen C."/>
            <person name="Yan M."/>
            <person name="Daum C."/>
            <person name="Ng V."/>
            <person name="Clum A."/>
            <person name="Steindorff A."/>
            <person name="Ohm R.A."/>
            <person name="Martin F."/>
            <person name="Silar P."/>
            <person name="Natvig D.O."/>
            <person name="Lalanne C."/>
            <person name="Gautier V."/>
            <person name="Ament-Velasquez S.L."/>
            <person name="Kruys A."/>
            <person name="Hutchinson M.I."/>
            <person name="Powell A.J."/>
            <person name="Barry K."/>
            <person name="Miller A.N."/>
            <person name="Grigoriev I.V."/>
            <person name="Debuchy R."/>
            <person name="Gladieux P."/>
            <person name="Hiltunen Thoren M."/>
            <person name="Johannesson H."/>
        </authorList>
    </citation>
    <scope>NUCLEOTIDE SEQUENCE</scope>
    <source>
        <strain evidence="4">PSN293</strain>
    </source>
</reference>